<reference evidence="1" key="1">
    <citation type="submission" date="2019-06" db="EMBL/GenBank/DDBJ databases">
        <authorList>
            <person name="Le Quere A."/>
            <person name="Colella S."/>
        </authorList>
    </citation>
    <scope>NUCLEOTIDE SEQUENCE</scope>
    <source>
        <strain evidence="1">EmedicaeMD41</strain>
    </source>
</reference>
<accession>A0A508X562</accession>
<dbReference type="Proteomes" id="UP000507954">
    <property type="component" value="Unassembled WGS sequence"/>
</dbReference>
<organism evidence="1">
    <name type="scientific">Sinorhizobium medicae</name>
    <dbReference type="NCBI Taxonomy" id="110321"/>
    <lineage>
        <taxon>Bacteria</taxon>
        <taxon>Pseudomonadati</taxon>
        <taxon>Pseudomonadota</taxon>
        <taxon>Alphaproteobacteria</taxon>
        <taxon>Hyphomicrobiales</taxon>
        <taxon>Rhizobiaceae</taxon>
        <taxon>Sinorhizobium/Ensifer group</taxon>
        <taxon>Sinorhizobium</taxon>
    </lineage>
</organism>
<name>A0A508X562_9HYPH</name>
<proteinExistence type="predicted"/>
<dbReference type="EMBL" id="CABFNB010000144">
    <property type="protein sequence ID" value="VTZ64910.1"/>
    <property type="molecule type" value="Genomic_DNA"/>
</dbReference>
<dbReference type="PANTHER" id="PTHR47515">
    <property type="entry name" value="LOW CALCIUM RESPONSE LOCUS PROTEIN T"/>
    <property type="match status" value="1"/>
</dbReference>
<dbReference type="AlphaFoldDB" id="A0A508X562"/>
<dbReference type="PANTHER" id="PTHR47515:SF1">
    <property type="entry name" value="BLR2054 PROTEIN"/>
    <property type="match status" value="1"/>
</dbReference>
<protein>
    <submittedName>
        <fullName evidence="1">Uncharacterized protein</fullName>
    </submittedName>
</protein>
<evidence type="ECO:0000313" key="1">
    <source>
        <dbReference type="EMBL" id="VTZ64910.1"/>
    </source>
</evidence>
<gene>
    <name evidence="1" type="ORF">EMEDMD4_740002</name>
</gene>
<sequence length="101" mass="11981">MPTPEVELRARLRELAKERRPFGYRRLFVLLGREKSRPGVNRVYRLYRKEALSVRKRKSDGVPSARVRRSSSRLNQCPLVAGFRTRPVRLRKEVPCAQHRR</sequence>